<evidence type="ECO:0000259" key="5">
    <source>
        <dbReference type="PROSITE" id="PS50110"/>
    </source>
</evidence>
<dbReference type="EMBL" id="FMXQ01000003">
    <property type="protein sequence ID" value="SDB25158.1"/>
    <property type="molecule type" value="Genomic_DNA"/>
</dbReference>
<feature type="modified residue" description="4-aspartylphosphate" evidence="3">
    <location>
        <position position="53"/>
    </location>
</feature>
<accession>A0A1G6BX48</accession>
<dbReference type="RefSeq" id="WP_090876212.1">
    <property type="nucleotide sequence ID" value="NZ_FMXQ01000003.1"/>
</dbReference>
<dbReference type="OrthoDB" id="9808843at2"/>
<evidence type="ECO:0000259" key="4">
    <source>
        <dbReference type="PROSITE" id="PS50043"/>
    </source>
</evidence>
<proteinExistence type="predicted"/>
<dbReference type="PROSITE" id="PS50110">
    <property type="entry name" value="RESPONSE_REGULATORY"/>
    <property type="match status" value="1"/>
</dbReference>
<dbReference type="STRING" id="665467.SAMN02982931_01953"/>
<dbReference type="Gene3D" id="3.40.50.2300">
    <property type="match status" value="1"/>
</dbReference>
<dbReference type="PANTHER" id="PTHR45566">
    <property type="entry name" value="HTH-TYPE TRANSCRIPTIONAL REGULATOR YHJB-RELATED"/>
    <property type="match status" value="1"/>
</dbReference>
<dbReference type="GO" id="GO:0006355">
    <property type="term" value="P:regulation of DNA-templated transcription"/>
    <property type="evidence" value="ECO:0007669"/>
    <property type="project" value="InterPro"/>
</dbReference>
<dbReference type="Pfam" id="PF00072">
    <property type="entry name" value="Response_reg"/>
    <property type="match status" value="1"/>
</dbReference>
<dbReference type="SUPFAM" id="SSF46894">
    <property type="entry name" value="C-terminal effector domain of the bipartite response regulators"/>
    <property type="match status" value="1"/>
</dbReference>
<feature type="domain" description="HTH luxR-type" evidence="4">
    <location>
        <begin position="137"/>
        <end position="202"/>
    </location>
</feature>
<dbReference type="CDD" id="cd17535">
    <property type="entry name" value="REC_NarL-like"/>
    <property type="match status" value="1"/>
</dbReference>
<dbReference type="InterPro" id="IPR011006">
    <property type="entry name" value="CheY-like_superfamily"/>
</dbReference>
<evidence type="ECO:0000256" key="3">
    <source>
        <dbReference type="PROSITE-ProRule" id="PRU00169"/>
    </source>
</evidence>
<dbReference type="PANTHER" id="PTHR45566:SF2">
    <property type="entry name" value="NARL SUBFAMILY"/>
    <property type="match status" value="1"/>
</dbReference>
<dbReference type="Pfam" id="PF00196">
    <property type="entry name" value="GerE"/>
    <property type="match status" value="1"/>
</dbReference>
<dbReference type="SUPFAM" id="SSF52172">
    <property type="entry name" value="CheY-like"/>
    <property type="match status" value="1"/>
</dbReference>
<dbReference type="GO" id="GO:0003677">
    <property type="term" value="F:DNA binding"/>
    <property type="evidence" value="ECO:0007669"/>
    <property type="project" value="UniProtKB-KW"/>
</dbReference>
<evidence type="ECO:0000256" key="2">
    <source>
        <dbReference type="ARBA" id="ARBA00023125"/>
    </source>
</evidence>
<gene>
    <name evidence="6" type="ORF">SAMN02982931_01953</name>
</gene>
<name>A0A1G6BX48_9HYPH</name>
<dbReference type="InterPro" id="IPR001789">
    <property type="entry name" value="Sig_transdc_resp-reg_receiver"/>
</dbReference>
<dbReference type="SMART" id="SM00421">
    <property type="entry name" value="HTH_LUXR"/>
    <property type="match status" value="1"/>
</dbReference>
<organism evidence="6 7">
    <name type="scientific">Bauldia litoralis</name>
    <dbReference type="NCBI Taxonomy" id="665467"/>
    <lineage>
        <taxon>Bacteria</taxon>
        <taxon>Pseudomonadati</taxon>
        <taxon>Pseudomonadota</taxon>
        <taxon>Alphaproteobacteria</taxon>
        <taxon>Hyphomicrobiales</taxon>
        <taxon>Kaistiaceae</taxon>
        <taxon>Bauldia</taxon>
    </lineage>
</organism>
<dbReference type="InterPro" id="IPR036388">
    <property type="entry name" value="WH-like_DNA-bd_sf"/>
</dbReference>
<dbReference type="PROSITE" id="PS50043">
    <property type="entry name" value="HTH_LUXR_2"/>
    <property type="match status" value="1"/>
</dbReference>
<dbReference type="GO" id="GO:0000160">
    <property type="term" value="P:phosphorelay signal transduction system"/>
    <property type="evidence" value="ECO:0007669"/>
    <property type="project" value="InterPro"/>
</dbReference>
<dbReference type="SMART" id="SM00448">
    <property type="entry name" value="REC"/>
    <property type="match status" value="1"/>
</dbReference>
<dbReference type="PRINTS" id="PR00038">
    <property type="entry name" value="HTHLUXR"/>
</dbReference>
<dbReference type="InterPro" id="IPR058245">
    <property type="entry name" value="NreC/VraR/RcsB-like_REC"/>
</dbReference>
<keyword evidence="1 3" id="KW-0597">Phosphoprotein</keyword>
<reference evidence="6 7" key="1">
    <citation type="submission" date="2016-10" db="EMBL/GenBank/DDBJ databases">
        <authorList>
            <person name="de Groot N.N."/>
        </authorList>
    </citation>
    <scope>NUCLEOTIDE SEQUENCE [LARGE SCALE GENOMIC DNA]</scope>
    <source>
        <strain evidence="6 7">ATCC 35022</strain>
    </source>
</reference>
<dbReference type="InterPro" id="IPR000792">
    <property type="entry name" value="Tscrpt_reg_LuxR_C"/>
</dbReference>
<dbReference type="InterPro" id="IPR051015">
    <property type="entry name" value="EvgA-like"/>
</dbReference>
<feature type="domain" description="Response regulatory" evidence="5">
    <location>
        <begin position="2"/>
        <end position="118"/>
    </location>
</feature>
<keyword evidence="7" id="KW-1185">Reference proteome</keyword>
<evidence type="ECO:0000313" key="7">
    <source>
        <dbReference type="Proteomes" id="UP000199071"/>
    </source>
</evidence>
<dbReference type="Gene3D" id="1.10.10.10">
    <property type="entry name" value="Winged helix-like DNA-binding domain superfamily/Winged helix DNA-binding domain"/>
    <property type="match status" value="1"/>
</dbReference>
<keyword evidence="2" id="KW-0238">DNA-binding</keyword>
<dbReference type="InterPro" id="IPR016032">
    <property type="entry name" value="Sig_transdc_resp-reg_C-effctor"/>
</dbReference>
<dbReference type="Proteomes" id="UP000199071">
    <property type="component" value="Unassembled WGS sequence"/>
</dbReference>
<dbReference type="AlphaFoldDB" id="A0A1G6BX48"/>
<sequence>MKILIADDHDLVRDMIGDVLSREAQCEVVAASAIDEVLRVLAYHERFDLILLDYHMPGMNELRGMKAVLEASRGTPVALISGVANRQIAEKALAAGAAGFIPKTMKAKSLINAIRFMASGEIFVPVDFMTATNTVSVGARALGLTTREIEVLGGLCEGLSNKEIGLRLDLKEVTVKLHVKTLTRKLGARNRTHAAMLAKEMALLPEAGPVVASDG</sequence>
<evidence type="ECO:0000256" key="1">
    <source>
        <dbReference type="ARBA" id="ARBA00022553"/>
    </source>
</evidence>
<evidence type="ECO:0000313" key="6">
    <source>
        <dbReference type="EMBL" id="SDB25158.1"/>
    </source>
</evidence>
<protein>
    <submittedName>
        <fullName evidence="6">Two component transcriptional regulator, LuxR family</fullName>
    </submittedName>
</protein>
<dbReference type="CDD" id="cd06170">
    <property type="entry name" value="LuxR_C_like"/>
    <property type="match status" value="1"/>
</dbReference>